<sequence length="74" mass="7438">MYAYPVHSSVPAPRTAARASWKSAVSGCLARGLKAHPIVTGTAVLALSGAVLVGGVTLAVLAVNLPLYLAALLL</sequence>
<dbReference type="GeneID" id="63972953"/>
<evidence type="ECO:0000313" key="5">
    <source>
        <dbReference type="Proteomes" id="UP000429811"/>
    </source>
</evidence>
<dbReference type="EMBL" id="WKPO01000004">
    <property type="protein sequence ID" value="MSB47986.1"/>
    <property type="molecule type" value="Genomic_DNA"/>
</dbReference>
<dbReference type="Proteomes" id="UP000429811">
    <property type="component" value="Unassembled WGS sequence"/>
</dbReference>
<reference evidence="2 4" key="1">
    <citation type="submission" date="2015-09" db="EMBL/GenBank/DDBJ databases">
        <authorList>
            <consortium name="Pathogen Informatics"/>
        </authorList>
    </citation>
    <scope>NUCLEOTIDE SEQUENCE [LARGE SCALE GENOMIC DNA]</scope>
    <source>
        <strain evidence="2 4">2789STDY5608854</strain>
    </source>
</reference>
<keyword evidence="1" id="KW-1133">Transmembrane helix</keyword>
<evidence type="ECO:0000313" key="2">
    <source>
        <dbReference type="EMBL" id="CUP91942.1"/>
    </source>
</evidence>
<keyword evidence="1" id="KW-0812">Transmembrane</keyword>
<evidence type="ECO:0000313" key="3">
    <source>
        <dbReference type="EMBL" id="MSB47986.1"/>
    </source>
</evidence>
<organism evidence="3 5">
    <name type="scientific">Flavonifractor plautii</name>
    <name type="common">Fusobacterium plautii</name>
    <dbReference type="NCBI Taxonomy" id="292800"/>
    <lineage>
        <taxon>Bacteria</taxon>
        <taxon>Bacillati</taxon>
        <taxon>Bacillota</taxon>
        <taxon>Clostridia</taxon>
        <taxon>Eubacteriales</taxon>
        <taxon>Oscillospiraceae</taxon>
        <taxon>Flavonifractor</taxon>
    </lineage>
</organism>
<dbReference type="RefSeq" id="WP_007489051.1">
    <property type="nucleotide sequence ID" value="NZ_CP048436.1"/>
</dbReference>
<gene>
    <name evidence="2" type="ORF">ERS852411_03745</name>
    <name evidence="3" type="ORF">GKE90_04615</name>
</gene>
<proteinExistence type="predicted"/>
<name>A0A174KPG7_FLAPL</name>
<evidence type="ECO:0000313" key="4">
    <source>
        <dbReference type="Proteomes" id="UP000095746"/>
    </source>
</evidence>
<dbReference type="EMBL" id="CYZT01000563">
    <property type="protein sequence ID" value="CUP91942.1"/>
    <property type="molecule type" value="Genomic_DNA"/>
</dbReference>
<feature type="transmembrane region" description="Helical" evidence="1">
    <location>
        <begin position="43"/>
        <end position="69"/>
    </location>
</feature>
<evidence type="ECO:0000256" key="1">
    <source>
        <dbReference type="SAM" id="Phobius"/>
    </source>
</evidence>
<protein>
    <submittedName>
        <fullName evidence="3">Uncharacterized protein</fullName>
    </submittedName>
</protein>
<accession>A0A174KPG7</accession>
<dbReference type="Proteomes" id="UP000095746">
    <property type="component" value="Unassembled WGS sequence"/>
</dbReference>
<dbReference type="AlphaFoldDB" id="A0A174KPG7"/>
<keyword evidence="1" id="KW-0472">Membrane</keyword>
<reference evidence="3 5" key="2">
    <citation type="journal article" date="2019" name="Nat. Med.">
        <title>A library of human gut bacterial isolates paired with longitudinal multiomics data enables mechanistic microbiome research.</title>
        <authorList>
            <person name="Poyet M."/>
            <person name="Groussin M."/>
            <person name="Gibbons S.M."/>
            <person name="Avila-Pacheco J."/>
            <person name="Jiang X."/>
            <person name="Kearney S.M."/>
            <person name="Perrotta A.R."/>
            <person name="Berdy B."/>
            <person name="Zhao S."/>
            <person name="Lieberman T.D."/>
            <person name="Swanson P.K."/>
            <person name="Smith M."/>
            <person name="Roesemann S."/>
            <person name="Alexander J.E."/>
            <person name="Rich S.A."/>
            <person name="Livny J."/>
            <person name="Vlamakis H."/>
            <person name="Clish C."/>
            <person name="Bullock K."/>
            <person name="Deik A."/>
            <person name="Scott J."/>
            <person name="Pierce K.A."/>
            <person name="Xavier R.J."/>
            <person name="Alm E.J."/>
        </authorList>
    </citation>
    <scope>NUCLEOTIDE SEQUENCE [LARGE SCALE GENOMIC DNA]</scope>
    <source>
        <strain evidence="3 5">BIOML-A5</strain>
    </source>
</reference>